<evidence type="ECO:0000313" key="1">
    <source>
        <dbReference type="EMBL" id="RBI82789.1"/>
    </source>
</evidence>
<comment type="caution">
    <text evidence="1">The sequence shown here is derived from an EMBL/GenBank/DDBJ whole genome shotgun (WGS) entry which is preliminary data.</text>
</comment>
<sequence>MAATAPPAGAFTAVNRLDVNPLPQAGAFEVIQSRGAGPRQFWCAAADYARRELGAPASQRIVLARPRHPAATAPGRTAVTFRMAPRGARPESRGGVSTTVRIPGEAYSTFFARGFCEDGKSDRFDRPWLSP</sequence>
<organism evidence="1 2">
    <name type="scientific">Rhodosalinus halophilus</name>
    <dbReference type="NCBI Taxonomy" id="2259333"/>
    <lineage>
        <taxon>Bacteria</taxon>
        <taxon>Pseudomonadati</taxon>
        <taxon>Pseudomonadota</taxon>
        <taxon>Alphaproteobacteria</taxon>
        <taxon>Rhodobacterales</taxon>
        <taxon>Paracoccaceae</taxon>
        <taxon>Rhodosalinus</taxon>
    </lineage>
</organism>
<proteinExistence type="predicted"/>
<dbReference type="EMBL" id="QNTQ01000028">
    <property type="protein sequence ID" value="RBI82789.1"/>
    <property type="molecule type" value="Genomic_DNA"/>
</dbReference>
<evidence type="ECO:0000313" key="2">
    <source>
        <dbReference type="Proteomes" id="UP000253370"/>
    </source>
</evidence>
<accession>A0A365U452</accession>
<name>A0A365U452_9RHOB</name>
<reference evidence="1 2" key="1">
    <citation type="submission" date="2018-07" db="EMBL/GenBank/DDBJ databases">
        <title>Rhodosalinus sp. strain E84T genomic sequence and assembly.</title>
        <authorList>
            <person name="Liu Z.-W."/>
            <person name="Lu D.-C."/>
        </authorList>
    </citation>
    <scope>NUCLEOTIDE SEQUENCE [LARGE SCALE GENOMIC DNA]</scope>
    <source>
        <strain evidence="1 2">E84</strain>
    </source>
</reference>
<dbReference type="Proteomes" id="UP000253370">
    <property type="component" value="Unassembled WGS sequence"/>
</dbReference>
<dbReference type="AlphaFoldDB" id="A0A365U452"/>
<keyword evidence="2" id="KW-1185">Reference proteome</keyword>
<gene>
    <name evidence="1" type="ORF">DRV85_18035</name>
</gene>
<protein>
    <submittedName>
        <fullName evidence="1">Uncharacterized protein</fullName>
    </submittedName>
</protein>